<keyword evidence="4 9" id="KW-0028">Amino-acid biosynthesis</keyword>
<dbReference type="EMBL" id="CP049742">
    <property type="protein sequence ID" value="QPC46575.1"/>
    <property type="molecule type" value="Genomic_DNA"/>
</dbReference>
<dbReference type="GO" id="GO:0004640">
    <property type="term" value="F:phosphoribosylanthranilate isomerase activity"/>
    <property type="evidence" value="ECO:0007669"/>
    <property type="project" value="TreeGrafter"/>
</dbReference>
<dbReference type="AlphaFoldDB" id="A0A7S8CAU0"/>
<dbReference type="PANTHER" id="PTHR22854">
    <property type="entry name" value="TRYPTOPHAN BIOSYNTHESIS PROTEIN"/>
    <property type="match status" value="1"/>
</dbReference>
<dbReference type="CDD" id="cd00331">
    <property type="entry name" value="IGPS"/>
    <property type="match status" value="1"/>
</dbReference>
<dbReference type="KEGG" id="mcui:G8O30_06140"/>
<evidence type="ECO:0000256" key="3">
    <source>
        <dbReference type="ARBA" id="ARBA00008737"/>
    </source>
</evidence>
<name>A0A7S8CAU0_9BACI</name>
<evidence type="ECO:0000256" key="8">
    <source>
        <dbReference type="ARBA" id="ARBA00023239"/>
    </source>
</evidence>
<dbReference type="GO" id="GO:0000162">
    <property type="term" value="P:L-tryptophan biosynthetic process"/>
    <property type="evidence" value="ECO:0007669"/>
    <property type="project" value="UniProtKB-UniRule"/>
</dbReference>
<feature type="domain" description="Indole-3-glycerol phosphate synthase" evidence="10">
    <location>
        <begin position="4"/>
        <end position="247"/>
    </location>
</feature>
<dbReference type="HAMAP" id="MF_00134_B">
    <property type="entry name" value="IGPS_B"/>
    <property type="match status" value="1"/>
</dbReference>
<comment type="similarity">
    <text evidence="3 9">Belongs to the TrpC family.</text>
</comment>
<evidence type="ECO:0000256" key="5">
    <source>
        <dbReference type="ARBA" id="ARBA00022793"/>
    </source>
</evidence>
<evidence type="ECO:0000256" key="1">
    <source>
        <dbReference type="ARBA" id="ARBA00001633"/>
    </source>
</evidence>
<dbReference type="InterPro" id="IPR045186">
    <property type="entry name" value="Indole-3-glycerol_P_synth"/>
</dbReference>
<dbReference type="PROSITE" id="PS00614">
    <property type="entry name" value="IGPS"/>
    <property type="match status" value="1"/>
</dbReference>
<evidence type="ECO:0000256" key="6">
    <source>
        <dbReference type="ARBA" id="ARBA00022822"/>
    </source>
</evidence>
<dbReference type="SUPFAM" id="SSF51366">
    <property type="entry name" value="Ribulose-phoshate binding barrel"/>
    <property type="match status" value="1"/>
</dbReference>
<gene>
    <name evidence="9 11" type="primary">trpC</name>
    <name evidence="11" type="ORF">G8O30_06140</name>
</gene>
<dbReference type="InterPro" id="IPR013785">
    <property type="entry name" value="Aldolase_TIM"/>
</dbReference>
<accession>A0A7S8CAU0</accession>
<evidence type="ECO:0000256" key="9">
    <source>
        <dbReference type="HAMAP-Rule" id="MF_00134"/>
    </source>
</evidence>
<evidence type="ECO:0000256" key="7">
    <source>
        <dbReference type="ARBA" id="ARBA00023141"/>
    </source>
</evidence>
<dbReference type="InterPro" id="IPR011060">
    <property type="entry name" value="RibuloseP-bd_barrel"/>
</dbReference>
<keyword evidence="6 9" id="KW-0822">Tryptophan biosynthesis</keyword>
<dbReference type="UniPathway" id="UPA00035">
    <property type="reaction ID" value="UER00043"/>
</dbReference>
<keyword evidence="12" id="KW-1185">Reference proteome</keyword>
<keyword evidence="5 9" id="KW-0210">Decarboxylase</keyword>
<organism evidence="11 12">
    <name type="scientific">Mangrovibacillus cuniculi</name>
    <dbReference type="NCBI Taxonomy" id="2593652"/>
    <lineage>
        <taxon>Bacteria</taxon>
        <taxon>Bacillati</taxon>
        <taxon>Bacillota</taxon>
        <taxon>Bacilli</taxon>
        <taxon>Bacillales</taxon>
        <taxon>Bacillaceae</taxon>
        <taxon>Mangrovibacillus</taxon>
    </lineage>
</organism>
<dbReference type="Proteomes" id="UP000593626">
    <property type="component" value="Chromosome"/>
</dbReference>
<evidence type="ECO:0000259" key="10">
    <source>
        <dbReference type="Pfam" id="PF00218"/>
    </source>
</evidence>
<reference evidence="11 12" key="1">
    <citation type="submission" date="2019-07" db="EMBL/GenBank/DDBJ databases">
        <title>Genome sequence of 2 isolates from Red Sea Mangroves.</title>
        <authorList>
            <person name="Sefrji F."/>
            <person name="Michoud G."/>
            <person name="Merlino G."/>
            <person name="Daffonchio D."/>
        </authorList>
    </citation>
    <scope>NUCLEOTIDE SEQUENCE [LARGE SCALE GENOMIC DNA]</scope>
    <source>
        <strain evidence="11 12">R1DC41</strain>
    </source>
</reference>
<keyword evidence="7 9" id="KW-0057">Aromatic amino acid biosynthesis</keyword>
<evidence type="ECO:0000256" key="4">
    <source>
        <dbReference type="ARBA" id="ARBA00022605"/>
    </source>
</evidence>
<dbReference type="EC" id="4.1.1.48" evidence="9"/>
<dbReference type="Gene3D" id="3.20.20.70">
    <property type="entry name" value="Aldolase class I"/>
    <property type="match status" value="1"/>
</dbReference>
<dbReference type="RefSeq" id="WP_239674100.1">
    <property type="nucleotide sequence ID" value="NZ_CP049742.1"/>
</dbReference>
<dbReference type="InterPro" id="IPR001468">
    <property type="entry name" value="Indole-3-GlycerolPSynthase_CS"/>
</dbReference>
<dbReference type="FunFam" id="3.20.20.70:FF:000024">
    <property type="entry name" value="Indole-3-glycerol phosphate synthase"/>
    <property type="match status" value="1"/>
</dbReference>
<dbReference type="InterPro" id="IPR013798">
    <property type="entry name" value="Indole-3-glycerol_P_synth_dom"/>
</dbReference>
<dbReference type="Pfam" id="PF00218">
    <property type="entry name" value="IGPS"/>
    <property type="match status" value="1"/>
</dbReference>
<dbReference type="GO" id="GO:0004425">
    <property type="term" value="F:indole-3-glycerol-phosphate synthase activity"/>
    <property type="evidence" value="ECO:0007669"/>
    <property type="project" value="UniProtKB-UniRule"/>
</dbReference>
<dbReference type="NCBIfam" id="NF001377">
    <property type="entry name" value="PRK00278.2-4"/>
    <property type="match status" value="1"/>
</dbReference>
<comment type="pathway">
    <text evidence="2 9">Amino-acid biosynthesis; L-tryptophan biosynthesis; L-tryptophan from chorismate: step 4/5.</text>
</comment>
<comment type="catalytic activity">
    <reaction evidence="1 9">
        <text>1-(2-carboxyphenylamino)-1-deoxy-D-ribulose 5-phosphate + H(+) = (1S,2R)-1-C-(indol-3-yl)glycerol 3-phosphate + CO2 + H2O</text>
        <dbReference type="Rhea" id="RHEA:23476"/>
        <dbReference type="ChEBI" id="CHEBI:15377"/>
        <dbReference type="ChEBI" id="CHEBI:15378"/>
        <dbReference type="ChEBI" id="CHEBI:16526"/>
        <dbReference type="ChEBI" id="CHEBI:58613"/>
        <dbReference type="ChEBI" id="CHEBI:58866"/>
        <dbReference type="EC" id="4.1.1.48"/>
    </reaction>
</comment>
<evidence type="ECO:0000313" key="12">
    <source>
        <dbReference type="Proteomes" id="UP000593626"/>
    </source>
</evidence>
<proteinExistence type="inferred from homology"/>
<protein>
    <recommendedName>
        <fullName evidence="9">Indole-3-glycerol phosphate synthase</fullName>
        <shortName evidence="9">IGPS</shortName>
        <ecNumber evidence="9">4.1.1.48</ecNumber>
    </recommendedName>
</protein>
<dbReference type="PANTHER" id="PTHR22854:SF2">
    <property type="entry name" value="INDOLE-3-GLYCEROL-PHOSPHATE SYNTHASE"/>
    <property type="match status" value="1"/>
</dbReference>
<keyword evidence="8 9" id="KW-0456">Lyase</keyword>
<sequence length="260" mass="28597">MTILTKIVEDKAKRIPEWKEKYEDLEVPNVKRASFIAAIKKSSDLAIIAEIKKASPSKGVLSENFAPLKIAEAYEASQVTCISVLTDEAFFQGGFPILDAVSDKVATPLLCKDFIIDPIQIKMAALHGASCILLIAAILEKEELVQLKNVADKYGLDTLVEIHNEDEWEKIKDLSFPLVGINNRNLHTFEVSLTTTLELVDAVKYSGALVISESGIFTRSDVELVAKAGVDGLLVGEAFMKTDSVATLKEEFSVRKELRV</sequence>
<evidence type="ECO:0000313" key="11">
    <source>
        <dbReference type="EMBL" id="QPC46575.1"/>
    </source>
</evidence>
<evidence type="ECO:0000256" key="2">
    <source>
        <dbReference type="ARBA" id="ARBA00004696"/>
    </source>
</evidence>